<evidence type="ECO:0000256" key="10">
    <source>
        <dbReference type="ARBA" id="ARBA00022842"/>
    </source>
</evidence>
<protein>
    <recommendedName>
        <fullName evidence="4 19">Cytochrome c oxidase subunit 2</fullName>
    </recommendedName>
</protein>
<keyword evidence="11" id="KW-1278">Translocase</keyword>
<dbReference type="SUPFAM" id="SSF49503">
    <property type="entry name" value="Cupredoxins"/>
    <property type="match status" value="1"/>
</dbReference>
<dbReference type="InterPro" id="IPR008972">
    <property type="entry name" value="Cupredoxin"/>
</dbReference>
<keyword evidence="13 20" id="KW-1133">Transmembrane helix</keyword>
<dbReference type="SUPFAM" id="SSF46626">
    <property type="entry name" value="Cytochrome c"/>
    <property type="match status" value="1"/>
</dbReference>
<accession>A0AA35XBJ9</accession>
<keyword evidence="25" id="KW-1185">Reference proteome</keyword>
<keyword evidence="19" id="KW-0999">Mitochondrion inner membrane</keyword>
<dbReference type="InterPro" id="IPR002429">
    <property type="entry name" value="CcO_II-like_C"/>
</dbReference>
<evidence type="ECO:0000259" key="22">
    <source>
        <dbReference type="PROSITE" id="PS50999"/>
    </source>
</evidence>
<dbReference type="GO" id="GO:0042773">
    <property type="term" value="P:ATP synthesis coupled electron transport"/>
    <property type="evidence" value="ECO:0007669"/>
    <property type="project" value="TreeGrafter"/>
</dbReference>
<gene>
    <name evidence="24" type="ORF">GBAR_LOCUS28805</name>
</gene>
<dbReference type="GO" id="GO:0005743">
    <property type="term" value="C:mitochondrial inner membrane"/>
    <property type="evidence" value="ECO:0007669"/>
    <property type="project" value="UniProtKB-SubCell"/>
</dbReference>
<dbReference type="InterPro" id="IPR011759">
    <property type="entry name" value="Cyt_c_oxidase_su2_TM_dom"/>
</dbReference>
<evidence type="ECO:0000256" key="3">
    <source>
        <dbReference type="ARBA" id="ARBA00007866"/>
    </source>
</evidence>
<evidence type="ECO:0000256" key="1">
    <source>
        <dbReference type="ARBA" id="ARBA00004141"/>
    </source>
</evidence>
<evidence type="ECO:0000256" key="5">
    <source>
        <dbReference type="ARBA" id="ARBA00022448"/>
    </source>
</evidence>
<evidence type="ECO:0000256" key="16">
    <source>
        <dbReference type="ARBA" id="ARBA00023136"/>
    </source>
</evidence>
<dbReference type="InterPro" id="IPR001505">
    <property type="entry name" value="Copper_CuA"/>
</dbReference>
<dbReference type="GO" id="GO:0005507">
    <property type="term" value="F:copper ion binding"/>
    <property type="evidence" value="ECO:0007669"/>
    <property type="project" value="InterPro"/>
</dbReference>
<dbReference type="Pfam" id="PF00116">
    <property type="entry name" value="COX2"/>
    <property type="match status" value="1"/>
</dbReference>
<evidence type="ECO:0000256" key="17">
    <source>
        <dbReference type="ARBA" id="ARBA00049512"/>
    </source>
</evidence>
<evidence type="ECO:0000313" key="25">
    <source>
        <dbReference type="Proteomes" id="UP001174909"/>
    </source>
</evidence>
<dbReference type="AlphaFoldDB" id="A0AA35XBJ9"/>
<evidence type="ECO:0000256" key="2">
    <source>
        <dbReference type="ARBA" id="ARBA00006488"/>
    </source>
</evidence>
<dbReference type="CDD" id="cd04213">
    <property type="entry name" value="CuRO_CcO_Caa3_II"/>
    <property type="match status" value="1"/>
</dbReference>
<dbReference type="PROSITE" id="PS50999">
    <property type="entry name" value="COX2_TM"/>
    <property type="match status" value="1"/>
</dbReference>
<comment type="catalytic activity">
    <reaction evidence="17">
        <text>4 Fe(II)-[cytochrome c] + O2 + 8 H(+)(in) = 4 Fe(III)-[cytochrome c] + 2 H2O + 4 H(+)(out)</text>
        <dbReference type="Rhea" id="RHEA:11436"/>
        <dbReference type="Rhea" id="RHEA-COMP:10350"/>
        <dbReference type="Rhea" id="RHEA-COMP:14399"/>
        <dbReference type="ChEBI" id="CHEBI:15377"/>
        <dbReference type="ChEBI" id="CHEBI:15378"/>
        <dbReference type="ChEBI" id="CHEBI:15379"/>
        <dbReference type="ChEBI" id="CHEBI:29033"/>
        <dbReference type="ChEBI" id="CHEBI:29034"/>
        <dbReference type="EC" id="7.1.1.9"/>
    </reaction>
    <physiologicalReaction direction="left-to-right" evidence="17">
        <dbReference type="Rhea" id="RHEA:11437"/>
    </physiologicalReaction>
</comment>
<keyword evidence="7 19" id="KW-0679">Respiratory chain</keyword>
<evidence type="ECO:0000256" key="13">
    <source>
        <dbReference type="ARBA" id="ARBA00022989"/>
    </source>
</evidence>
<dbReference type="Proteomes" id="UP001174909">
    <property type="component" value="Unassembled WGS sequence"/>
</dbReference>
<dbReference type="Gene3D" id="2.60.40.420">
    <property type="entry name" value="Cupredoxins - blue copper proteins"/>
    <property type="match status" value="1"/>
</dbReference>
<evidence type="ECO:0000256" key="6">
    <source>
        <dbReference type="ARBA" id="ARBA00022617"/>
    </source>
</evidence>
<keyword evidence="15 19" id="KW-0186">Copper</keyword>
<evidence type="ECO:0000256" key="20">
    <source>
        <dbReference type="SAM" id="Phobius"/>
    </source>
</evidence>
<evidence type="ECO:0000259" key="23">
    <source>
        <dbReference type="PROSITE" id="PS51007"/>
    </source>
</evidence>
<comment type="similarity">
    <text evidence="3 19">Belongs to the cytochrome c oxidase subunit 2 family.</text>
</comment>
<dbReference type="InterPro" id="IPR036257">
    <property type="entry name" value="Cyt_c_oxidase_su2_TM_sf"/>
</dbReference>
<dbReference type="Pfam" id="PF02790">
    <property type="entry name" value="COX2_TM"/>
    <property type="match status" value="1"/>
</dbReference>
<feature type="transmembrane region" description="Helical" evidence="20">
    <location>
        <begin position="28"/>
        <end position="49"/>
    </location>
</feature>
<evidence type="ECO:0000256" key="9">
    <source>
        <dbReference type="ARBA" id="ARBA00022723"/>
    </source>
</evidence>
<dbReference type="InterPro" id="IPR014222">
    <property type="entry name" value="Cyt_c_oxidase_su2"/>
</dbReference>
<evidence type="ECO:0000256" key="15">
    <source>
        <dbReference type="ARBA" id="ARBA00023008"/>
    </source>
</evidence>
<dbReference type="PANTHER" id="PTHR22888">
    <property type="entry name" value="CYTOCHROME C OXIDASE, SUBUNIT II"/>
    <property type="match status" value="1"/>
</dbReference>
<evidence type="ECO:0000256" key="12">
    <source>
        <dbReference type="ARBA" id="ARBA00022982"/>
    </source>
</evidence>
<dbReference type="GO" id="GO:0016491">
    <property type="term" value="F:oxidoreductase activity"/>
    <property type="evidence" value="ECO:0007669"/>
    <property type="project" value="InterPro"/>
</dbReference>
<keyword evidence="9 18" id="KW-0479">Metal-binding</keyword>
<keyword evidence="6 18" id="KW-0349">Heme</keyword>
<keyword evidence="16 19" id="KW-0472">Membrane</keyword>
<feature type="transmembrane region" description="Helical" evidence="20">
    <location>
        <begin position="69"/>
        <end position="91"/>
    </location>
</feature>
<dbReference type="PANTHER" id="PTHR22888:SF9">
    <property type="entry name" value="CYTOCHROME C OXIDASE SUBUNIT 2"/>
    <property type="match status" value="1"/>
</dbReference>
<keyword evidence="8 19" id="KW-0812">Transmembrane</keyword>
<keyword evidence="14 18" id="KW-0408">Iron</keyword>
<dbReference type="Gene3D" id="1.10.287.90">
    <property type="match status" value="1"/>
</dbReference>
<evidence type="ECO:0000256" key="14">
    <source>
        <dbReference type="ARBA" id="ARBA00023004"/>
    </source>
</evidence>
<dbReference type="SUPFAM" id="SSF81464">
    <property type="entry name" value="Cytochrome c oxidase subunit II-like, transmembrane region"/>
    <property type="match status" value="1"/>
</dbReference>
<comment type="subcellular location">
    <subcellularLocation>
        <location evidence="1">Membrane</location>
        <topology evidence="1">Multi-pass membrane protein</topology>
    </subcellularLocation>
    <subcellularLocation>
        <location evidence="19">Mitochondrion inner membrane</location>
        <topology evidence="19">Multi-pass membrane protein</topology>
    </subcellularLocation>
</comment>
<dbReference type="PROSITE" id="PS51007">
    <property type="entry name" value="CYTC"/>
    <property type="match status" value="1"/>
</dbReference>
<keyword evidence="12 19" id="KW-0249">Electron transport</keyword>
<feature type="domain" description="Cytochrome oxidase subunit II transmembrane region profile" evidence="22">
    <location>
        <begin position="3"/>
        <end position="100"/>
    </location>
</feature>
<sequence>MACAPDAKQSTFGTAGPVAEKQLLLFNVLLWVMVVVFLLVEGVLLYAVIKFRRRPGNEELPPQTHGHTALEITWTIIPTVLILGLGIWSTITLFELDQPPPGADTLEVTAVGHQWWWEFEYPDADGNGKRITTANELRIPVDRAIQINLRSDDVIHSFWVPKLAGKVDVVPTRENYMWFQADETGIFYGQCAEFCGTAHAQMKFLVQVLPQEDYLAWAEGFGEAPVLSAQAQAGQLVFNSTGGCVVCHTATGSDSPEVVAGRVQGFMTSDTGIAPGPNLTDLATRERFGAGLADLNRQNLRQWLRNPEDIKPGNYMSERAAIYQTADGRSNLSEEEISSLLEYLLSLQ</sequence>
<dbReference type="GO" id="GO:0020037">
    <property type="term" value="F:heme binding"/>
    <property type="evidence" value="ECO:0007669"/>
    <property type="project" value="InterPro"/>
</dbReference>
<feature type="domain" description="Cytochrome oxidase subunit II copper A binding" evidence="21">
    <location>
        <begin position="103"/>
        <end position="220"/>
    </location>
</feature>
<proteinExistence type="inferred from homology"/>
<name>A0AA35XBJ9_GEOBA</name>
<dbReference type="PROSITE" id="PS50857">
    <property type="entry name" value="COX2_CUA"/>
    <property type="match status" value="1"/>
</dbReference>
<organism evidence="24 25">
    <name type="scientific">Geodia barretti</name>
    <name type="common">Barrett's horny sponge</name>
    <dbReference type="NCBI Taxonomy" id="519541"/>
    <lineage>
        <taxon>Eukaryota</taxon>
        <taxon>Metazoa</taxon>
        <taxon>Porifera</taxon>
        <taxon>Demospongiae</taxon>
        <taxon>Heteroscleromorpha</taxon>
        <taxon>Tetractinellida</taxon>
        <taxon>Astrophorina</taxon>
        <taxon>Geodiidae</taxon>
        <taxon>Geodia</taxon>
    </lineage>
</organism>
<dbReference type="PROSITE" id="PS00078">
    <property type="entry name" value="COX2"/>
    <property type="match status" value="1"/>
</dbReference>
<dbReference type="GO" id="GO:0004129">
    <property type="term" value="F:cytochrome-c oxidase activity"/>
    <property type="evidence" value="ECO:0007669"/>
    <property type="project" value="UniProtKB-EC"/>
</dbReference>
<feature type="domain" description="Cytochrome c" evidence="23">
    <location>
        <begin position="229"/>
        <end position="348"/>
    </location>
</feature>
<evidence type="ECO:0000256" key="8">
    <source>
        <dbReference type="ARBA" id="ARBA00022692"/>
    </source>
</evidence>
<dbReference type="InterPro" id="IPR036909">
    <property type="entry name" value="Cyt_c-like_dom_sf"/>
</dbReference>
<comment type="cofactor">
    <cofactor evidence="19">
        <name>Cu cation</name>
        <dbReference type="ChEBI" id="CHEBI:23378"/>
    </cofactor>
    <text evidence="19">Binds a copper A center.</text>
</comment>
<comment type="function">
    <text evidence="19">Component of the cytochrome c oxidase, the last enzyme in the mitochondrial electron transport chain which drives oxidative phosphorylation. The respiratory chain contains 3 multisubunit complexes succinate dehydrogenase (complex II, CII), ubiquinol-cytochrome c oxidoreductase (cytochrome b-c1 complex, complex III, CIII) and cytochrome c oxidase (complex IV, CIV), that cooperate to transfer electrons derived from NADH and succinate to molecular oxygen, creating an electrochemical gradient over the inner membrane that drives transmembrane transport and the ATP synthase. Cytochrome c oxidase is the component of the respiratory chain that catalyzes the reduction of oxygen to water. Electrons originating from reduced cytochrome c in the intermembrane space (IMS) are transferred via the dinuclear copper A center (CU(A)) of subunit 2 and heme A of subunit 1 to the active site in subunit 1, a binuclear center (BNC) formed by heme A3 and copper B (CU(B)). The BNC reduces molecular oxygen to 2 water molecules using 4 electrons from cytochrome c in the IMS and 4 protons from the mitochondrial matrix.</text>
</comment>
<dbReference type="InterPro" id="IPR045187">
    <property type="entry name" value="CcO_II"/>
</dbReference>
<keyword evidence="10" id="KW-0460">Magnesium</keyword>
<evidence type="ECO:0000256" key="18">
    <source>
        <dbReference type="PROSITE-ProRule" id="PRU00433"/>
    </source>
</evidence>
<keyword evidence="19" id="KW-0496">Mitochondrion</keyword>
<evidence type="ECO:0000256" key="11">
    <source>
        <dbReference type="ARBA" id="ARBA00022967"/>
    </source>
</evidence>
<evidence type="ECO:0000256" key="7">
    <source>
        <dbReference type="ARBA" id="ARBA00022660"/>
    </source>
</evidence>
<evidence type="ECO:0000256" key="4">
    <source>
        <dbReference type="ARBA" id="ARBA00015946"/>
    </source>
</evidence>
<keyword evidence="5 19" id="KW-0813">Transport</keyword>
<dbReference type="Pfam" id="PF00034">
    <property type="entry name" value="Cytochrom_C"/>
    <property type="match status" value="1"/>
</dbReference>
<dbReference type="EMBL" id="CASHTH010004032">
    <property type="protein sequence ID" value="CAI8052673.1"/>
    <property type="molecule type" value="Genomic_DNA"/>
</dbReference>
<evidence type="ECO:0000259" key="21">
    <source>
        <dbReference type="PROSITE" id="PS50857"/>
    </source>
</evidence>
<dbReference type="NCBIfam" id="TIGR02866">
    <property type="entry name" value="CoxB"/>
    <property type="match status" value="1"/>
</dbReference>
<evidence type="ECO:0000313" key="24">
    <source>
        <dbReference type="EMBL" id="CAI8052673.1"/>
    </source>
</evidence>
<comment type="similarity">
    <text evidence="2">Belongs to the cytochrome c family.</text>
</comment>
<evidence type="ECO:0000256" key="19">
    <source>
        <dbReference type="RuleBase" id="RU000457"/>
    </source>
</evidence>
<comment type="caution">
    <text evidence="24">The sequence shown here is derived from an EMBL/GenBank/DDBJ whole genome shotgun (WGS) entry which is preliminary data.</text>
</comment>
<reference evidence="24" key="1">
    <citation type="submission" date="2023-03" db="EMBL/GenBank/DDBJ databases">
        <authorList>
            <person name="Steffen K."/>
            <person name="Cardenas P."/>
        </authorList>
    </citation>
    <scope>NUCLEOTIDE SEQUENCE</scope>
</reference>
<dbReference type="PRINTS" id="PR01166">
    <property type="entry name" value="CYCOXIDASEII"/>
</dbReference>
<dbReference type="InterPro" id="IPR009056">
    <property type="entry name" value="Cyt_c-like_dom"/>
</dbReference>
<dbReference type="InterPro" id="IPR034236">
    <property type="entry name" value="CuRO_CcO_Caa3_II"/>
</dbReference>